<gene>
    <name evidence="1" type="ORF">JI723_01750</name>
</gene>
<dbReference type="Gene3D" id="1.10.340.30">
    <property type="entry name" value="Hypothetical protein, domain 2"/>
    <property type="match status" value="1"/>
</dbReference>
<keyword evidence="2" id="KW-1185">Reference proteome</keyword>
<dbReference type="SUPFAM" id="SSF48150">
    <property type="entry name" value="DNA-glycosylase"/>
    <property type="match status" value="1"/>
</dbReference>
<dbReference type="PANTHER" id="PTHR30037">
    <property type="entry name" value="DNA-3-METHYLADENINE GLYCOSYLASE 1"/>
    <property type="match status" value="1"/>
</dbReference>
<accession>A0ABX7AFY1</accession>
<dbReference type="PANTHER" id="PTHR30037:SF4">
    <property type="entry name" value="DNA-3-METHYLADENINE GLYCOSYLASE I"/>
    <property type="match status" value="1"/>
</dbReference>
<protein>
    <submittedName>
        <fullName evidence="1">DNA-3-methyladenine glycosylase I</fullName>
    </submittedName>
</protein>
<dbReference type="GeneID" id="92277397"/>
<dbReference type="EMBL" id="CP067099">
    <property type="protein sequence ID" value="QQO62746.1"/>
    <property type="molecule type" value="Genomic_DNA"/>
</dbReference>
<sequence length="187" mass="21739">MNSPPIRCQWVNQDPEYIAYHDNEWGKPTKDNQQLFEMICLEGQQAGLSWYTILKKRQNYRELFHQFDPKKVALMTEGDVERLMQDPRIIRNRAKINAIIANAKAYLQMAENGEEFSSFIWQFVNNQPIVNQWRSSSQVPAETALSKTLSKALKKRGFKFVGSITCYAFMQATGMINDHLMGCCQYK</sequence>
<dbReference type="NCBIfam" id="TIGR00624">
    <property type="entry name" value="tag"/>
    <property type="match status" value="1"/>
</dbReference>
<dbReference type="InterPro" id="IPR005019">
    <property type="entry name" value="Adenine_glyco"/>
</dbReference>
<dbReference type="InterPro" id="IPR004597">
    <property type="entry name" value="Tag"/>
</dbReference>
<proteinExistence type="predicted"/>
<evidence type="ECO:0000313" key="1">
    <source>
        <dbReference type="EMBL" id="QQO62746.1"/>
    </source>
</evidence>
<organism evidence="1 2">
    <name type="scientific">Providencia manganoxydans</name>
    <dbReference type="NCBI Taxonomy" id="2923283"/>
    <lineage>
        <taxon>Bacteria</taxon>
        <taxon>Pseudomonadati</taxon>
        <taxon>Pseudomonadota</taxon>
        <taxon>Gammaproteobacteria</taxon>
        <taxon>Enterobacterales</taxon>
        <taxon>Morganellaceae</taxon>
        <taxon>Providencia</taxon>
    </lineage>
</organism>
<name>A0ABX7AFY1_9GAMM</name>
<evidence type="ECO:0000313" key="2">
    <source>
        <dbReference type="Proteomes" id="UP000596157"/>
    </source>
</evidence>
<dbReference type="InterPro" id="IPR011257">
    <property type="entry name" value="DNA_glycosylase"/>
</dbReference>
<dbReference type="Pfam" id="PF03352">
    <property type="entry name" value="Adenine_glyco"/>
    <property type="match status" value="1"/>
</dbReference>
<reference evidence="2" key="1">
    <citation type="submission" date="2021-01" db="EMBL/GenBank/DDBJ databases">
        <title>Providencia vermicola LLDRA6, a soil-borne Mn(II)-oxidizing bacterium, exploits a strategy of superoxide production coupled to hydrogen peroxide consumption to generate Mn oxides, as revealed by transcriptional up-regulation of genes for phenylacetic acid catabolism.</title>
        <authorList>
            <person name="Chen S."/>
            <person name="Ding Z."/>
            <person name="Chen J."/>
            <person name="Luo J."/>
            <person name="Ruan X."/>
            <person name="Li Z."/>
            <person name="Liao F."/>
            <person name="He J."/>
            <person name="Li D."/>
        </authorList>
    </citation>
    <scope>NUCLEOTIDE SEQUENCE [LARGE SCALE GENOMIC DNA]</scope>
    <source>
        <strain evidence="2">LLDRA6</strain>
    </source>
</reference>
<dbReference type="Proteomes" id="UP000596157">
    <property type="component" value="Chromosome"/>
</dbReference>
<dbReference type="RefSeq" id="WP_272580486.1">
    <property type="nucleotide sequence ID" value="NZ_CP067099.1"/>
</dbReference>
<dbReference type="InterPro" id="IPR052891">
    <property type="entry name" value="DNA-3mA_glycosylase"/>
</dbReference>